<feature type="signal peptide" evidence="2">
    <location>
        <begin position="1"/>
        <end position="17"/>
    </location>
</feature>
<feature type="chain" id="PRO_5031545840" description="Chorein N-terminal domain-containing protein" evidence="2">
    <location>
        <begin position="18"/>
        <end position="583"/>
    </location>
</feature>
<keyword evidence="2" id="KW-0732">Signal</keyword>
<dbReference type="AlphaFoldDB" id="A0A7S2WNP9"/>
<evidence type="ECO:0000256" key="1">
    <source>
        <dbReference type="SAM" id="MobiDB-lite"/>
    </source>
</evidence>
<dbReference type="EMBL" id="HBHJ01022106">
    <property type="protein sequence ID" value="CAD9699458.1"/>
    <property type="molecule type" value="Transcribed_RNA"/>
</dbReference>
<sequence length="583" mass="64676">MGCMLLRFGLLLGMATAFHSLPRRLGAGVSLSPDGHRACGGALSATRGPTLREFLDSVNPDVVISDDVVFRLFSRQLELFLERDVYASVKRRLEVSVFNRVAKLKDVSLDVDALNVIFPILPGDLVFTSFRAASIELRWRSLVQLDKYPVRVTFSNVTVGIAEQRQVAETIPAAKQRRIESAWREVCGPPQRYTEYQITDGLTVQAKDLNVRVTTSLFPGGDLFIDTPLLECFSVDEEGNGRDDLEACWAVNAKQGPRATKVHIFKRFKLHDTTAKYRPRTEEPDDSSVPRANTRAVTDIFEAEDLGATVTFTKRARDQELVAVDWDVDSPKGQCSLTLPPLVFGTEPPDIAAKVTFAGSSPGSVASAAAFPEPEAQEQANTQFLWDILSFVPGVGGGGGNKTDAQLQRRQQRKDEKELQLHLKDLEGTAVPPPLPEQTSPTHEERLAFQNKSSRAWVWNRDTARDDEEEAANSRRGLLRRFLGRKRRPRYDDAVEWSYKARRKVTRLAARAFEAMAETWMTLGSIRRAQRIFQAAASTTRQPTLSRTGLAGDAFISARTSPSRRGSSEAAEEGGEGAADTRR</sequence>
<gene>
    <name evidence="3" type="ORF">RMAR1173_LOCUS14604</name>
</gene>
<name>A0A7S2WNP9_9STRA</name>
<proteinExistence type="predicted"/>
<accession>A0A7S2WNP9</accession>
<protein>
    <recommendedName>
        <fullName evidence="4">Chorein N-terminal domain-containing protein</fullName>
    </recommendedName>
</protein>
<feature type="region of interest" description="Disordered" evidence="1">
    <location>
        <begin position="544"/>
        <end position="583"/>
    </location>
</feature>
<feature type="region of interest" description="Disordered" evidence="1">
    <location>
        <begin position="397"/>
        <end position="417"/>
    </location>
</feature>
<organism evidence="3">
    <name type="scientific">Rhizochromulina marina</name>
    <dbReference type="NCBI Taxonomy" id="1034831"/>
    <lineage>
        <taxon>Eukaryota</taxon>
        <taxon>Sar</taxon>
        <taxon>Stramenopiles</taxon>
        <taxon>Ochrophyta</taxon>
        <taxon>Dictyochophyceae</taxon>
        <taxon>Rhizochromulinales</taxon>
        <taxon>Rhizochromulina</taxon>
    </lineage>
</organism>
<reference evidence="3" key="1">
    <citation type="submission" date="2021-01" db="EMBL/GenBank/DDBJ databases">
        <authorList>
            <person name="Corre E."/>
            <person name="Pelletier E."/>
            <person name="Niang G."/>
            <person name="Scheremetjew M."/>
            <person name="Finn R."/>
            <person name="Kale V."/>
            <person name="Holt S."/>
            <person name="Cochrane G."/>
            <person name="Meng A."/>
            <person name="Brown T."/>
            <person name="Cohen L."/>
        </authorList>
    </citation>
    <scope>NUCLEOTIDE SEQUENCE</scope>
    <source>
        <strain evidence="3">CCMP1243</strain>
    </source>
</reference>
<evidence type="ECO:0000313" key="3">
    <source>
        <dbReference type="EMBL" id="CAD9699458.1"/>
    </source>
</evidence>
<evidence type="ECO:0000256" key="2">
    <source>
        <dbReference type="SAM" id="SignalP"/>
    </source>
</evidence>
<evidence type="ECO:0008006" key="4">
    <source>
        <dbReference type="Google" id="ProtNLM"/>
    </source>
</evidence>